<sequence length="103" mass="10426">MAHSAGKNLSAVLLLVAIAAVGGRIHGAESGSVGDYHLFPCKVHPSANYKGPCIALINDKACNRVCLGESSDNSSGECSAFKCMCTVRCTSETVAAASAPIAA</sequence>
<dbReference type="Proteomes" id="UP000298652">
    <property type="component" value="Chromosome 8"/>
</dbReference>
<gene>
    <name evidence="3" type="ORF">SEVIR_8G242500v2</name>
</gene>
<dbReference type="AlphaFoldDB" id="A0A4U6TMC6"/>
<dbReference type="Gramene" id="TKW02414">
    <property type="protein sequence ID" value="TKW02414"/>
    <property type="gene ID" value="SEVIR_8G242500v2"/>
</dbReference>
<reference evidence="3" key="1">
    <citation type="submission" date="2019-03" db="EMBL/GenBank/DDBJ databases">
        <title>WGS assembly of Setaria viridis.</title>
        <authorList>
            <person name="Huang P."/>
            <person name="Jenkins J."/>
            <person name="Grimwood J."/>
            <person name="Barry K."/>
            <person name="Healey A."/>
            <person name="Mamidi S."/>
            <person name="Sreedasyam A."/>
            <person name="Shu S."/>
            <person name="Feldman M."/>
            <person name="Wu J."/>
            <person name="Yu Y."/>
            <person name="Chen C."/>
            <person name="Johnson J."/>
            <person name="Rokhsar D."/>
            <person name="Baxter I."/>
            <person name="Schmutz J."/>
            <person name="Brutnell T."/>
            <person name="Kellogg E."/>
        </authorList>
    </citation>
    <scope>NUCLEOTIDE SEQUENCE [LARGE SCALE GENOMIC DNA]</scope>
</reference>
<protein>
    <recommendedName>
        <fullName evidence="2">Knottins-like domain-containing protein</fullName>
    </recommendedName>
</protein>
<keyword evidence="1" id="KW-0732">Signal</keyword>
<feature type="signal peptide" evidence="1">
    <location>
        <begin position="1"/>
        <end position="27"/>
    </location>
</feature>
<evidence type="ECO:0000313" key="3">
    <source>
        <dbReference type="EMBL" id="TKW02414.1"/>
    </source>
</evidence>
<dbReference type="EMBL" id="CM016559">
    <property type="protein sequence ID" value="TKW02414.1"/>
    <property type="molecule type" value="Genomic_DNA"/>
</dbReference>
<dbReference type="Gene3D" id="3.30.30.10">
    <property type="entry name" value="Knottin, scorpion toxin-like"/>
    <property type="match status" value="1"/>
</dbReference>
<proteinExistence type="predicted"/>
<dbReference type="SUPFAM" id="SSF57095">
    <property type="entry name" value="Scorpion toxin-like"/>
    <property type="match status" value="1"/>
</dbReference>
<organism evidence="3 4">
    <name type="scientific">Setaria viridis</name>
    <name type="common">Green bristlegrass</name>
    <name type="synonym">Setaria italica subsp. viridis</name>
    <dbReference type="NCBI Taxonomy" id="4556"/>
    <lineage>
        <taxon>Eukaryota</taxon>
        <taxon>Viridiplantae</taxon>
        <taxon>Streptophyta</taxon>
        <taxon>Embryophyta</taxon>
        <taxon>Tracheophyta</taxon>
        <taxon>Spermatophyta</taxon>
        <taxon>Magnoliopsida</taxon>
        <taxon>Liliopsida</taxon>
        <taxon>Poales</taxon>
        <taxon>Poaceae</taxon>
        <taxon>PACMAD clade</taxon>
        <taxon>Panicoideae</taxon>
        <taxon>Panicodae</taxon>
        <taxon>Paniceae</taxon>
        <taxon>Cenchrinae</taxon>
        <taxon>Setaria</taxon>
    </lineage>
</organism>
<dbReference type="Pfam" id="PF00304">
    <property type="entry name" value="Gamma-thionin"/>
    <property type="match status" value="1"/>
</dbReference>
<evidence type="ECO:0000256" key="1">
    <source>
        <dbReference type="SAM" id="SignalP"/>
    </source>
</evidence>
<evidence type="ECO:0000313" key="4">
    <source>
        <dbReference type="Proteomes" id="UP000298652"/>
    </source>
</evidence>
<accession>A0A4U6TMC6</accession>
<feature type="domain" description="Knottins-like" evidence="2">
    <location>
        <begin position="45"/>
        <end position="89"/>
    </location>
</feature>
<dbReference type="InterPro" id="IPR036574">
    <property type="entry name" value="Scorpion_toxin-like_sf"/>
</dbReference>
<name>A0A4U6TMC6_SETVI</name>
<evidence type="ECO:0000259" key="2">
    <source>
        <dbReference type="Pfam" id="PF00304"/>
    </source>
</evidence>
<keyword evidence="4" id="KW-1185">Reference proteome</keyword>
<dbReference type="InterPro" id="IPR003614">
    <property type="entry name" value="Knottins"/>
</dbReference>
<feature type="chain" id="PRO_5020951454" description="Knottins-like domain-containing protein" evidence="1">
    <location>
        <begin position="28"/>
        <end position="103"/>
    </location>
</feature>